<feature type="region of interest" description="Disordered" evidence="4">
    <location>
        <begin position="85"/>
        <end position="124"/>
    </location>
</feature>
<dbReference type="Pfam" id="PF00936">
    <property type="entry name" value="BMC"/>
    <property type="match status" value="1"/>
</dbReference>
<protein>
    <recommendedName>
        <fullName evidence="5">BMC domain-containing protein</fullName>
    </recommendedName>
</protein>
<comment type="subcellular location">
    <subcellularLocation>
        <location evidence="1">Bacterial microcompartment</location>
    </subcellularLocation>
</comment>
<dbReference type="CDD" id="cd07045">
    <property type="entry name" value="BMC_CcmK_like"/>
    <property type="match status" value="1"/>
</dbReference>
<comment type="similarity">
    <text evidence="3">Belongs to the bacterial microcompartments protein family.</text>
</comment>
<keyword evidence="2" id="KW-1283">Bacterial microcompartment</keyword>
<dbReference type="PATRIC" id="fig|1300222.3.peg.1006"/>
<evidence type="ECO:0000313" key="7">
    <source>
        <dbReference type="Proteomes" id="UP000012081"/>
    </source>
</evidence>
<dbReference type="PANTHER" id="PTHR33941">
    <property type="entry name" value="PROPANEDIOL UTILIZATION PROTEIN PDUA"/>
    <property type="match status" value="1"/>
</dbReference>
<dbReference type="SMART" id="SM00877">
    <property type="entry name" value="BMC"/>
    <property type="match status" value="1"/>
</dbReference>
<name>M8DIR9_9BACL</name>
<gene>
    <name evidence="6" type="ORF">I532_04925</name>
</gene>
<dbReference type="SUPFAM" id="SSF143414">
    <property type="entry name" value="CcmK-like"/>
    <property type="match status" value="1"/>
</dbReference>
<dbReference type="GO" id="GO:0031469">
    <property type="term" value="C:bacterial microcompartment"/>
    <property type="evidence" value="ECO:0007669"/>
    <property type="project" value="UniProtKB-SubCell"/>
</dbReference>
<evidence type="ECO:0000256" key="4">
    <source>
        <dbReference type="SAM" id="MobiDB-lite"/>
    </source>
</evidence>
<evidence type="ECO:0000259" key="5">
    <source>
        <dbReference type="PROSITE" id="PS51930"/>
    </source>
</evidence>
<dbReference type="InterPro" id="IPR050575">
    <property type="entry name" value="BMC_shell"/>
</dbReference>
<dbReference type="Proteomes" id="UP000012081">
    <property type="component" value="Unassembled WGS sequence"/>
</dbReference>
<dbReference type="PROSITE" id="PS51930">
    <property type="entry name" value="BMC_2"/>
    <property type="match status" value="1"/>
</dbReference>
<evidence type="ECO:0000256" key="1">
    <source>
        <dbReference type="ARBA" id="ARBA00024322"/>
    </source>
</evidence>
<feature type="compositionally biased region" description="Basic and acidic residues" evidence="4">
    <location>
        <begin position="101"/>
        <end position="124"/>
    </location>
</feature>
<evidence type="ECO:0000256" key="3">
    <source>
        <dbReference type="PROSITE-ProRule" id="PRU01278"/>
    </source>
</evidence>
<dbReference type="AlphaFoldDB" id="M8DIR9"/>
<evidence type="ECO:0000313" key="6">
    <source>
        <dbReference type="EMBL" id="EMT53327.1"/>
    </source>
</evidence>
<proteinExistence type="inferred from homology"/>
<dbReference type="Gene3D" id="3.30.70.1710">
    <property type="match status" value="1"/>
</dbReference>
<keyword evidence="7" id="KW-1185">Reference proteome</keyword>
<feature type="domain" description="BMC" evidence="5">
    <location>
        <begin position="1"/>
        <end position="82"/>
    </location>
</feature>
<accession>M8DIR9</accession>
<reference evidence="6 7" key="1">
    <citation type="submission" date="2013-03" db="EMBL/GenBank/DDBJ databases">
        <title>Assembly of a new bacterial strain Brevibacillus borstelensis AK1.</title>
        <authorList>
            <person name="Rajan I."/>
            <person name="PoliReddy D."/>
            <person name="Sugumar T."/>
            <person name="Rathinam K."/>
            <person name="Alqarawi S."/>
            <person name="Khalil A.B."/>
            <person name="Sivakumar N."/>
        </authorList>
    </citation>
    <scope>NUCLEOTIDE SEQUENCE [LARGE SCALE GENOMIC DNA]</scope>
    <source>
        <strain evidence="6 7">AK1</strain>
    </source>
</reference>
<evidence type="ECO:0000256" key="2">
    <source>
        <dbReference type="ARBA" id="ARBA00024446"/>
    </source>
</evidence>
<dbReference type="STRING" id="1300222.I532_04925"/>
<dbReference type="InterPro" id="IPR037233">
    <property type="entry name" value="CcmK-like_sf"/>
</dbReference>
<dbReference type="EMBL" id="APBN01000002">
    <property type="protein sequence ID" value="EMT53327.1"/>
    <property type="molecule type" value="Genomic_DNA"/>
</dbReference>
<dbReference type="InterPro" id="IPR044872">
    <property type="entry name" value="CcmK/CsoS1_BMC"/>
</dbReference>
<organism evidence="6 7">
    <name type="scientific">Brevibacillus borstelensis AK1</name>
    <dbReference type="NCBI Taxonomy" id="1300222"/>
    <lineage>
        <taxon>Bacteria</taxon>
        <taxon>Bacillati</taxon>
        <taxon>Bacillota</taxon>
        <taxon>Bacilli</taxon>
        <taxon>Bacillales</taxon>
        <taxon>Paenibacillaceae</taxon>
        <taxon>Brevibacillus</taxon>
    </lineage>
</organism>
<dbReference type="PANTHER" id="PTHR33941:SF11">
    <property type="entry name" value="BACTERIAL MICROCOMPARTMENT SHELL PROTEIN PDUJ"/>
    <property type="match status" value="1"/>
</dbReference>
<sequence length="124" mass="12985">MIETVGFPALVAAADAAAKAADVRCVTYQGADAGIVTIYIVGDVASVSAAVTVGEAEARRIGQLRHSQVIPRPDQTVLQMVLQRLDKKKGPAGAKPAGRSTSKETADKQNNAKKENPNETGKEE</sequence>
<comment type="caution">
    <text evidence="6">The sequence shown here is derived from an EMBL/GenBank/DDBJ whole genome shotgun (WGS) entry which is preliminary data.</text>
</comment>
<dbReference type="InterPro" id="IPR000249">
    <property type="entry name" value="BMC_dom"/>
</dbReference>